<keyword evidence="2" id="KW-1133">Transmembrane helix</keyword>
<dbReference type="AlphaFoldDB" id="V5ATR6"/>
<organism evidence="3 4">
    <name type="scientific">Trypanosoma cruzi Dm28c</name>
    <dbReference type="NCBI Taxonomy" id="1416333"/>
    <lineage>
        <taxon>Eukaryota</taxon>
        <taxon>Discoba</taxon>
        <taxon>Euglenozoa</taxon>
        <taxon>Kinetoplastea</taxon>
        <taxon>Metakinetoplastina</taxon>
        <taxon>Trypanosomatida</taxon>
        <taxon>Trypanosomatidae</taxon>
        <taxon>Trypanosoma</taxon>
        <taxon>Schizotrypanum</taxon>
    </lineage>
</organism>
<sequence length="249" mass="28786">MAPSNSLSRGHHRSSSRTRNKKKQKRGGGVGDRGAAVIVASRRRVTCCGVCGWYCFLRIGFFIFIFVFLLVSLYHQLLDHCSGCPLQCSCQLHYWRNYRFPWVMVALFLHGRQRVHSANWLRWGQRPQFVNCCLTSCRYGVVVAVTRARYLQDSTVHSLVLVLNPPLFFQLFSLPLLLLLFLVMVMLRVVLFSVSLHFQVSLLVNYHFCFFVFFRFSLYCLLLLFFVSPSSSLTFSNAPTPVQECLVEY</sequence>
<proteinExistence type="predicted"/>
<protein>
    <submittedName>
        <fullName evidence="3">Uncharacterized protein</fullName>
    </submittedName>
</protein>
<feature type="region of interest" description="Disordered" evidence="1">
    <location>
        <begin position="1"/>
        <end position="31"/>
    </location>
</feature>
<feature type="transmembrane region" description="Helical" evidence="2">
    <location>
        <begin position="203"/>
        <end position="227"/>
    </location>
</feature>
<evidence type="ECO:0000313" key="4">
    <source>
        <dbReference type="Proteomes" id="UP000017861"/>
    </source>
</evidence>
<feature type="transmembrane region" description="Helical" evidence="2">
    <location>
        <begin position="167"/>
        <end position="191"/>
    </location>
</feature>
<dbReference type="VEuPathDB" id="TriTrypDB:TCDM_13014"/>
<evidence type="ECO:0000256" key="1">
    <source>
        <dbReference type="SAM" id="MobiDB-lite"/>
    </source>
</evidence>
<evidence type="ECO:0000313" key="3">
    <source>
        <dbReference type="EMBL" id="ESS55508.1"/>
    </source>
</evidence>
<accession>V5ATR6</accession>
<feature type="transmembrane region" description="Helical" evidence="2">
    <location>
        <begin position="51"/>
        <end position="74"/>
    </location>
</feature>
<keyword evidence="2" id="KW-0472">Membrane</keyword>
<evidence type="ECO:0000256" key="2">
    <source>
        <dbReference type="SAM" id="Phobius"/>
    </source>
</evidence>
<dbReference type="EMBL" id="AYLP01000798">
    <property type="protein sequence ID" value="ESS55508.1"/>
    <property type="molecule type" value="Genomic_DNA"/>
</dbReference>
<gene>
    <name evidence="3" type="ORF">TCDM_13014</name>
</gene>
<keyword evidence="2" id="KW-0812">Transmembrane</keyword>
<comment type="caution">
    <text evidence="3">The sequence shown here is derived from an EMBL/GenBank/DDBJ whole genome shotgun (WGS) entry which is preliminary data.</text>
</comment>
<reference evidence="3 4" key="1">
    <citation type="journal article" date="2014" name="Genome Announc.">
        <title>Trypanosoma cruzi Clone Dm28c Draft Genome Sequence.</title>
        <authorList>
            <person name="Grisard E.C."/>
            <person name="Teixeira S.M."/>
            <person name="de Almeida L.G."/>
            <person name="Stoco P.H."/>
            <person name="Gerber A.L."/>
            <person name="Talavera-Lopez C."/>
            <person name="Lima O.C."/>
            <person name="Andersson B."/>
            <person name="de Vasconcelos A.T."/>
        </authorList>
    </citation>
    <scope>NUCLEOTIDE SEQUENCE [LARGE SCALE GENOMIC DNA]</scope>
    <source>
        <strain evidence="3 4">Dm28c</strain>
    </source>
</reference>
<name>V5ATR6_TRYCR</name>
<feature type="compositionally biased region" description="Basic residues" evidence="1">
    <location>
        <begin position="9"/>
        <end position="26"/>
    </location>
</feature>
<dbReference type="Proteomes" id="UP000017861">
    <property type="component" value="Unassembled WGS sequence"/>
</dbReference>